<sequence>MSDADSVVQQSTDVLIQEICKTILNASKNAMIYGYRVRFIHSISIQLLSIDKSQKLYKQIVLKLWKAFKLGIDHGKILSSFAIIYKLMLITLTKLTDNNNNKQSNINIKHLNNFISGFIGGFIVYGGFINKRKPGMLNDAILKQITLYCLSRVALGLGKFIVKQITKKLITFKRKAAEGRHSSNYHEMKIMFNKVESYGRLLSSGLIWGSVMMFYSIDKNFLLQKSLKLSLDFIYGDSIYSWMEAFNYSR</sequence>
<feature type="transmembrane region" description="Helical" evidence="1">
    <location>
        <begin position="198"/>
        <end position="217"/>
    </location>
</feature>
<organism evidence="2 3">
    <name type="scientific">[Candida] arabinofermentans NRRL YB-2248</name>
    <dbReference type="NCBI Taxonomy" id="983967"/>
    <lineage>
        <taxon>Eukaryota</taxon>
        <taxon>Fungi</taxon>
        <taxon>Dikarya</taxon>
        <taxon>Ascomycota</taxon>
        <taxon>Saccharomycotina</taxon>
        <taxon>Pichiomycetes</taxon>
        <taxon>Pichiales</taxon>
        <taxon>Pichiaceae</taxon>
        <taxon>Ogataea</taxon>
        <taxon>Ogataea/Candida clade</taxon>
    </lineage>
</organism>
<dbReference type="STRING" id="983967.A0A1E4SYZ0"/>
<keyword evidence="1" id="KW-0472">Membrane</keyword>
<protein>
    <recommendedName>
        <fullName evidence="4">Peroxisomal membrane protein 4</fullName>
    </recommendedName>
</protein>
<dbReference type="Proteomes" id="UP000094801">
    <property type="component" value="Unassembled WGS sequence"/>
</dbReference>
<keyword evidence="1" id="KW-1133">Transmembrane helix</keyword>
<proteinExistence type="predicted"/>
<dbReference type="AlphaFoldDB" id="A0A1E4SYZ0"/>
<evidence type="ECO:0008006" key="4">
    <source>
        <dbReference type="Google" id="ProtNLM"/>
    </source>
</evidence>
<dbReference type="InterPro" id="IPR019531">
    <property type="entry name" value="Pmp4"/>
</dbReference>
<keyword evidence="3" id="KW-1185">Reference proteome</keyword>
<dbReference type="EMBL" id="KV453855">
    <property type="protein sequence ID" value="ODV84709.1"/>
    <property type="molecule type" value="Genomic_DNA"/>
</dbReference>
<dbReference type="GO" id="GO:0005778">
    <property type="term" value="C:peroxisomal membrane"/>
    <property type="evidence" value="ECO:0007669"/>
    <property type="project" value="TreeGrafter"/>
</dbReference>
<keyword evidence="1" id="KW-0812">Transmembrane</keyword>
<feature type="transmembrane region" description="Helical" evidence="1">
    <location>
        <begin position="141"/>
        <end position="162"/>
    </location>
</feature>
<name>A0A1E4SYZ0_9ASCO</name>
<evidence type="ECO:0000256" key="1">
    <source>
        <dbReference type="SAM" id="Phobius"/>
    </source>
</evidence>
<feature type="transmembrane region" description="Helical" evidence="1">
    <location>
        <begin position="111"/>
        <end position="129"/>
    </location>
</feature>
<accession>A0A1E4SYZ0</accession>
<dbReference type="PANTHER" id="PTHR15460:SF3">
    <property type="entry name" value="PEROXISOMAL MEMBRANE PROTEIN 4"/>
    <property type="match status" value="1"/>
</dbReference>
<reference evidence="3" key="1">
    <citation type="submission" date="2016-04" db="EMBL/GenBank/DDBJ databases">
        <title>Comparative genomics of biotechnologically important yeasts.</title>
        <authorList>
            <consortium name="DOE Joint Genome Institute"/>
            <person name="Riley R."/>
            <person name="Haridas S."/>
            <person name="Wolfe K.H."/>
            <person name="Lopes M.R."/>
            <person name="Hittinger C.T."/>
            <person name="Goker M."/>
            <person name="Salamov A."/>
            <person name="Wisecaver J."/>
            <person name="Long T.M."/>
            <person name="Aerts A.L."/>
            <person name="Barry K."/>
            <person name="Choi C."/>
            <person name="Clum A."/>
            <person name="Coughlan A.Y."/>
            <person name="Deshpande S."/>
            <person name="Douglass A.P."/>
            <person name="Hanson S.J."/>
            <person name="Klenk H.-P."/>
            <person name="Labutti K."/>
            <person name="Lapidus A."/>
            <person name="Lindquist E."/>
            <person name="Lipzen A."/>
            <person name="Meier-Kolthoff J.P."/>
            <person name="Ohm R.A."/>
            <person name="Otillar R.P."/>
            <person name="Pangilinan J."/>
            <person name="Peng Y."/>
            <person name="Rokas A."/>
            <person name="Rosa C.A."/>
            <person name="Scheuner C."/>
            <person name="Sibirny A.A."/>
            <person name="Slot J.C."/>
            <person name="Stielow J.B."/>
            <person name="Sun H."/>
            <person name="Kurtzman C.P."/>
            <person name="Blackwell M."/>
            <person name="Grigoriev I.V."/>
            <person name="Jeffries T.W."/>
        </authorList>
    </citation>
    <scope>NUCLEOTIDE SEQUENCE [LARGE SCALE GENOMIC DNA]</scope>
    <source>
        <strain evidence="3">NRRL YB-2248</strain>
    </source>
</reference>
<evidence type="ECO:0000313" key="3">
    <source>
        <dbReference type="Proteomes" id="UP000094801"/>
    </source>
</evidence>
<gene>
    <name evidence="2" type="ORF">CANARDRAFT_176548</name>
</gene>
<evidence type="ECO:0000313" key="2">
    <source>
        <dbReference type="EMBL" id="ODV84709.1"/>
    </source>
</evidence>
<dbReference type="OrthoDB" id="39659at2759"/>
<dbReference type="PANTHER" id="PTHR15460">
    <property type="entry name" value="PEROXISOMAL MEMBRANE PROTEIN 4"/>
    <property type="match status" value="1"/>
</dbReference>